<evidence type="ECO:0000313" key="1">
    <source>
        <dbReference type="EMBL" id="KAK7571165.1"/>
    </source>
</evidence>
<evidence type="ECO:0000313" key="2">
    <source>
        <dbReference type="Proteomes" id="UP001367676"/>
    </source>
</evidence>
<dbReference type="EMBL" id="JBBCAQ010000041">
    <property type="protein sequence ID" value="KAK7571165.1"/>
    <property type="molecule type" value="Genomic_DNA"/>
</dbReference>
<gene>
    <name evidence="1" type="ORF">V9T40_014769</name>
</gene>
<dbReference type="Proteomes" id="UP001367676">
    <property type="component" value="Unassembled WGS sequence"/>
</dbReference>
<dbReference type="AlphaFoldDB" id="A0AAN9T2P4"/>
<keyword evidence="2" id="KW-1185">Reference proteome</keyword>
<comment type="caution">
    <text evidence="1">The sequence shown here is derived from an EMBL/GenBank/DDBJ whole genome shotgun (WGS) entry which is preliminary data.</text>
</comment>
<sequence length="103" mass="11912">MMTEWTVEASKIILQYHFAQNLASTYYNHRTTVKYIEALGVWMATSGLCQYGDQLCMKIGNTRKLTRYRSCFTNYYLISTQIFVALSISKSCTAEVRFVLVLL</sequence>
<name>A0AAN9T2P4_9HEMI</name>
<accession>A0AAN9T2P4</accession>
<proteinExistence type="predicted"/>
<protein>
    <submittedName>
        <fullName evidence="1">Uncharacterized protein</fullName>
    </submittedName>
</protein>
<organism evidence="1 2">
    <name type="scientific">Parthenolecanium corni</name>
    <dbReference type="NCBI Taxonomy" id="536013"/>
    <lineage>
        <taxon>Eukaryota</taxon>
        <taxon>Metazoa</taxon>
        <taxon>Ecdysozoa</taxon>
        <taxon>Arthropoda</taxon>
        <taxon>Hexapoda</taxon>
        <taxon>Insecta</taxon>
        <taxon>Pterygota</taxon>
        <taxon>Neoptera</taxon>
        <taxon>Paraneoptera</taxon>
        <taxon>Hemiptera</taxon>
        <taxon>Sternorrhyncha</taxon>
        <taxon>Coccoidea</taxon>
        <taxon>Coccidae</taxon>
        <taxon>Parthenolecanium</taxon>
    </lineage>
</organism>
<reference evidence="1 2" key="1">
    <citation type="submission" date="2024-03" db="EMBL/GenBank/DDBJ databases">
        <title>Adaptation during the transition from Ophiocordyceps entomopathogen to insect associate is accompanied by gene loss and intensified selection.</title>
        <authorList>
            <person name="Ward C.M."/>
            <person name="Onetto C.A."/>
            <person name="Borneman A.R."/>
        </authorList>
    </citation>
    <scope>NUCLEOTIDE SEQUENCE [LARGE SCALE GENOMIC DNA]</scope>
    <source>
        <strain evidence="1">AWRI1</strain>
        <tissue evidence="1">Single Adult Female</tissue>
    </source>
</reference>